<dbReference type="AlphaFoldDB" id="A0A3T0D6A2"/>
<dbReference type="Pfam" id="PF00156">
    <property type="entry name" value="Pribosyltran"/>
    <property type="match status" value="1"/>
</dbReference>
<dbReference type="Pfam" id="PF18912">
    <property type="entry name" value="DZR_2"/>
    <property type="match status" value="1"/>
</dbReference>
<dbReference type="PANTHER" id="PTHR47505">
    <property type="entry name" value="DNA UTILIZATION PROTEIN YHGH"/>
    <property type="match status" value="1"/>
</dbReference>
<comment type="similarity">
    <text evidence="1">Belongs to the ComF/GntX family.</text>
</comment>
<dbReference type="CDD" id="cd06223">
    <property type="entry name" value="PRTases_typeI"/>
    <property type="match status" value="1"/>
</dbReference>
<gene>
    <name evidence="4" type="ORF">ELD05_08035</name>
</gene>
<evidence type="ECO:0000259" key="2">
    <source>
        <dbReference type="Pfam" id="PF00156"/>
    </source>
</evidence>
<evidence type="ECO:0000259" key="3">
    <source>
        <dbReference type="Pfam" id="PF18912"/>
    </source>
</evidence>
<accession>A0A3T0D6A2</accession>
<proteinExistence type="inferred from homology"/>
<evidence type="ECO:0000313" key="5">
    <source>
        <dbReference type="Proteomes" id="UP000282930"/>
    </source>
</evidence>
<dbReference type="Proteomes" id="UP000282930">
    <property type="component" value="Chromosome"/>
</dbReference>
<organism evidence="4 5">
    <name type="scientific">Caldicellulosiruptor changbaiensis</name>
    <dbReference type="NCBI Taxonomy" id="1222016"/>
    <lineage>
        <taxon>Bacteria</taxon>
        <taxon>Bacillati</taxon>
        <taxon>Bacillota</taxon>
        <taxon>Bacillota incertae sedis</taxon>
        <taxon>Caldicellulosiruptorales</taxon>
        <taxon>Caldicellulosiruptoraceae</taxon>
        <taxon>Caldicellulosiruptor</taxon>
    </lineage>
</organism>
<dbReference type="Gene3D" id="3.40.50.2020">
    <property type="match status" value="1"/>
</dbReference>
<dbReference type="PANTHER" id="PTHR47505:SF1">
    <property type="entry name" value="DNA UTILIZATION PROTEIN YHGH"/>
    <property type="match status" value="1"/>
</dbReference>
<dbReference type="InterPro" id="IPR044005">
    <property type="entry name" value="DZR_2"/>
</dbReference>
<name>A0A3T0D6A2_9FIRM</name>
<evidence type="ECO:0000313" key="4">
    <source>
        <dbReference type="EMBL" id="AZT90597.1"/>
    </source>
</evidence>
<dbReference type="InterPro" id="IPR029057">
    <property type="entry name" value="PRTase-like"/>
</dbReference>
<evidence type="ECO:0000256" key="1">
    <source>
        <dbReference type="ARBA" id="ARBA00008007"/>
    </source>
</evidence>
<dbReference type="InterPro" id="IPR000836">
    <property type="entry name" value="PRTase_dom"/>
</dbReference>
<protein>
    <submittedName>
        <fullName evidence="4">ComF family protein</fullName>
    </submittedName>
</protein>
<dbReference type="EMBL" id="CP034791">
    <property type="protein sequence ID" value="AZT90597.1"/>
    <property type="molecule type" value="Genomic_DNA"/>
</dbReference>
<dbReference type="KEGG" id="ccha:ELD05_08035"/>
<dbReference type="InterPro" id="IPR051910">
    <property type="entry name" value="ComF/GntX_DNA_util-trans"/>
</dbReference>
<feature type="domain" description="Phosphoribosyltransferase" evidence="2">
    <location>
        <begin position="132"/>
        <end position="232"/>
    </location>
</feature>
<dbReference type="SUPFAM" id="SSF53271">
    <property type="entry name" value="PRTase-like"/>
    <property type="match status" value="1"/>
</dbReference>
<sequence length="234" mass="26922">MERLIQFFFPRRCSFCGKVGDDPCDECKKFIRFIQGKTCEKCGIPIVDFVYSLCPNCQRESFSFEKVFPVFYYESVVRKGVHLFKYRGFYQNALTFSNLMANKIISSNVHIDIVIPVPISYERYLKRGYNHSYLLAKNISKALKIPLLDALKRTQSTKPFYNLSREERKKEIKDKIALKNGYENSVKGKTILLVDDIFTTGATADECSKVLLKSGANKVYVSVLAITKPSRELK</sequence>
<keyword evidence="5" id="KW-1185">Reference proteome</keyword>
<reference evidence="4 5" key="1">
    <citation type="submission" date="2018-12" db="EMBL/GenBank/DDBJ databases">
        <title>Genome sequence from the cellulolytic species, Caldicellulosiruptor changbaiensis.</title>
        <authorList>
            <person name="Blumer-Schuette S.E."/>
            <person name="Mendoza C."/>
        </authorList>
    </citation>
    <scope>NUCLEOTIDE SEQUENCE [LARGE SCALE GENOMIC DNA]</scope>
    <source>
        <strain evidence="4 5">CBS-Z</strain>
    </source>
</reference>
<feature type="domain" description="Double zinc ribbon" evidence="3">
    <location>
        <begin position="4"/>
        <end position="58"/>
    </location>
</feature>
<dbReference type="RefSeq" id="WP_127352016.1">
    <property type="nucleotide sequence ID" value="NZ_CP034791.1"/>
</dbReference>